<dbReference type="AlphaFoldDB" id="A0A2N5V2N4"/>
<dbReference type="Proteomes" id="UP000235388">
    <property type="component" value="Unassembled WGS sequence"/>
</dbReference>
<dbReference type="CDD" id="cd09272">
    <property type="entry name" value="RNase_HI_RT_Ty1"/>
    <property type="match status" value="1"/>
</dbReference>
<comment type="caution">
    <text evidence="1">The sequence shown here is derived from an EMBL/GenBank/DDBJ whole genome shotgun (WGS) entry which is preliminary data.</text>
</comment>
<dbReference type="OrthoDB" id="3255262at2759"/>
<proteinExistence type="predicted"/>
<gene>
    <name evidence="1" type="ORF">PCANC_13435</name>
</gene>
<name>A0A2N5V2N4_9BASI</name>
<sequence>MATGAGDTAGAPQFVSLDQLAALLQAMNRPPPKEEKTSEDTRTDRAIALANALSKYQKLRKAIEPLVGGRRCYLVTADPDPSHDRAALTGVLIEHSIHPTLVALASDPSDILSDLNTAYSEMTTCLTEIEKHVGGITKDLVLALLLHQRCQPHFQAIANALDVRIAVDASQPINSKTILELAGRFATAGVAADLSVFAYRAQRGPGGPTAGTSSGDMDGKIKRRKARIIVGGHWQEKNVNYDKTFAPTPTFALLQTALTVAAKLEATDVTSVAQTDFMSAGPTDTLEQGNNVSVGPADVTSVYKTDVTSVAATDLAAGGCNRYNPFGGASRVPLLDSNLESNISISPNVQYLPYIGVLLYLAQGTRPDIAYVTHYLARFSLNPNDSHWEALRRLVGYVRSTAQLELVVEPVDSGGVLWTYVDASWMGEGARLHHGYITTLWSVLLAWNAKRQTVIAKSTCQAEYVALSMASDEAIWMAGIVEPLIGKTTPTLLCDNKAAVKIAKNAASMKKTKNIQREFHATNEHLRKGEIELEWIPGAKQLADCFTKALGANLVRKFNEEIYGGKERLK</sequence>
<evidence type="ECO:0008006" key="3">
    <source>
        <dbReference type="Google" id="ProtNLM"/>
    </source>
</evidence>
<keyword evidence="2" id="KW-1185">Reference proteome</keyword>
<dbReference type="EMBL" id="PGCJ01000139">
    <property type="protein sequence ID" value="PLW44187.1"/>
    <property type="molecule type" value="Genomic_DNA"/>
</dbReference>
<evidence type="ECO:0000313" key="1">
    <source>
        <dbReference type="EMBL" id="PLW44187.1"/>
    </source>
</evidence>
<evidence type="ECO:0000313" key="2">
    <source>
        <dbReference type="Proteomes" id="UP000235388"/>
    </source>
</evidence>
<dbReference type="PANTHER" id="PTHR11439:SF467">
    <property type="entry name" value="INTEGRASE CATALYTIC DOMAIN-CONTAINING PROTEIN"/>
    <property type="match status" value="1"/>
</dbReference>
<accession>A0A2N5V2N4</accession>
<organism evidence="1 2">
    <name type="scientific">Puccinia coronata f. sp. avenae</name>
    <dbReference type="NCBI Taxonomy" id="200324"/>
    <lineage>
        <taxon>Eukaryota</taxon>
        <taxon>Fungi</taxon>
        <taxon>Dikarya</taxon>
        <taxon>Basidiomycota</taxon>
        <taxon>Pucciniomycotina</taxon>
        <taxon>Pucciniomycetes</taxon>
        <taxon>Pucciniales</taxon>
        <taxon>Pucciniaceae</taxon>
        <taxon>Puccinia</taxon>
    </lineage>
</organism>
<dbReference type="STRING" id="200324.A0A2N5V2N4"/>
<dbReference type="PANTHER" id="PTHR11439">
    <property type="entry name" value="GAG-POL-RELATED RETROTRANSPOSON"/>
    <property type="match status" value="1"/>
</dbReference>
<protein>
    <recommendedName>
        <fullName evidence="3">Reverse transcriptase Ty1/copia-type domain-containing protein</fullName>
    </recommendedName>
</protein>
<reference evidence="1 2" key="1">
    <citation type="submission" date="2017-11" db="EMBL/GenBank/DDBJ databases">
        <title>De novo assembly and phasing of dikaryotic genomes from two isolates of Puccinia coronata f. sp. avenae, the causal agent of oat crown rust.</title>
        <authorList>
            <person name="Miller M.E."/>
            <person name="Zhang Y."/>
            <person name="Omidvar V."/>
            <person name="Sperschneider J."/>
            <person name="Schwessinger B."/>
            <person name="Raley C."/>
            <person name="Palmer J.M."/>
            <person name="Garnica D."/>
            <person name="Upadhyaya N."/>
            <person name="Rathjen J."/>
            <person name="Taylor J.M."/>
            <person name="Park R.F."/>
            <person name="Dodds P.N."/>
            <person name="Hirsch C.D."/>
            <person name="Kianian S.F."/>
            <person name="Figueroa M."/>
        </authorList>
    </citation>
    <scope>NUCLEOTIDE SEQUENCE [LARGE SCALE GENOMIC DNA]</scope>
    <source>
        <strain evidence="1">12NC29</strain>
    </source>
</reference>